<gene>
    <name evidence="2" type="ORF">F7D73_06450</name>
</gene>
<dbReference type="AlphaFoldDB" id="A0A6G1TZK5"/>
<dbReference type="Proteomes" id="UP000480425">
    <property type="component" value="Unassembled WGS sequence"/>
</dbReference>
<evidence type="ECO:0000313" key="2">
    <source>
        <dbReference type="EMBL" id="MQN80596.1"/>
    </source>
</evidence>
<dbReference type="OrthoDB" id="1082789at2"/>
<keyword evidence="1" id="KW-1133">Transmembrane helix</keyword>
<dbReference type="EMBL" id="VZCB01000052">
    <property type="protein sequence ID" value="MQN80596.1"/>
    <property type="molecule type" value="Genomic_DNA"/>
</dbReference>
<keyword evidence="1" id="KW-0812">Transmembrane</keyword>
<dbReference type="RefSeq" id="WP_153123209.1">
    <property type="nucleotide sequence ID" value="NZ_VZCB01000052.1"/>
</dbReference>
<accession>A0A6G1TZK5</accession>
<comment type="caution">
    <text evidence="2">The sequence shown here is derived from an EMBL/GenBank/DDBJ whole genome shotgun (WGS) entry which is preliminary data.</text>
</comment>
<feature type="transmembrane region" description="Helical" evidence="1">
    <location>
        <begin position="75"/>
        <end position="96"/>
    </location>
</feature>
<protein>
    <submittedName>
        <fullName evidence="2">DUF308 domain-containing protein</fullName>
    </submittedName>
</protein>
<feature type="transmembrane region" description="Helical" evidence="1">
    <location>
        <begin position="102"/>
        <end position="124"/>
    </location>
</feature>
<organism evidence="2 3">
    <name type="scientific">Segatella copri</name>
    <dbReference type="NCBI Taxonomy" id="165179"/>
    <lineage>
        <taxon>Bacteria</taxon>
        <taxon>Pseudomonadati</taxon>
        <taxon>Bacteroidota</taxon>
        <taxon>Bacteroidia</taxon>
        <taxon>Bacteroidales</taxon>
        <taxon>Prevotellaceae</taxon>
        <taxon>Segatella</taxon>
    </lineage>
</organism>
<evidence type="ECO:0000313" key="3">
    <source>
        <dbReference type="Proteomes" id="UP000480425"/>
    </source>
</evidence>
<feature type="transmembrane region" description="Helical" evidence="1">
    <location>
        <begin position="7"/>
        <end position="24"/>
    </location>
</feature>
<name>A0A6G1TZK5_9BACT</name>
<reference evidence="2 3" key="1">
    <citation type="submission" date="2019-09" db="EMBL/GenBank/DDBJ databases">
        <title>Distinct polysaccharide growth profiles of human intestinal Prevotella copri isolates.</title>
        <authorList>
            <person name="Fehlner-Peach H."/>
            <person name="Magnabosco C."/>
            <person name="Raghavan V."/>
            <person name="Scher J.U."/>
            <person name="Tett A."/>
            <person name="Cox L.M."/>
            <person name="Gottsegen C."/>
            <person name="Watters A."/>
            <person name="Wiltshire- Gordon J.D."/>
            <person name="Segata N."/>
            <person name="Bonneau R."/>
            <person name="Littman D.R."/>
        </authorList>
    </citation>
    <scope>NUCLEOTIDE SEQUENCE [LARGE SCALE GENOMIC DNA]</scope>
    <source>
        <strain evidence="3">iA622</strain>
    </source>
</reference>
<proteinExistence type="predicted"/>
<evidence type="ECO:0000256" key="1">
    <source>
        <dbReference type="SAM" id="Phobius"/>
    </source>
</evidence>
<sequence>MKVVHSSLFRAVCAIIIGVLLIQYREQTVTWITIAIGVLFFLSGAISLISYFSAKRTAEKMQGQMLSDANGKQIIGIKPNFPIVGLGSLILGMILALMPNVFIAWLMFILSAILILGAITQMANLVTAAKMGRVGIIYWLMPSALLLLGILAVIKPSALASAPLLIIGWAMLVYGVVECANAFKISNNRRNWQRKNNQKNNIVVDSDSTSTKNEEVTFIE</sequence>
<dbReference type="Pfam" id="PF03729">
    <property type="entry name" value="DUF308"/>
    <property type="match status" value="3"/>
</dbReference>
<keyword evidence="1" id="KW-0472">Membrane</keyword>
<dbReference type="InterPro" id="IPR005325">
    <property type="entry name" value="DUF308_memb"/>
</dbReference>
<feature type="transmembrane region" description="Helical" evidence="1">
    <location>
        <begin position="136"/>
        <end position="154"/>
    </location>
</feature>
<feature type="transmembrane region" description="Helical" evidence="1">
    <location>
        <begin position="160"/>
        <end position="183"/>
    </location>
</feature>
<feature type="transmembrane region" description="Helical" evidence="1">
    <location>
        <begin position="30"/>
        <end position="54"/>
    </location>
</feature>